<dbReference type="PANTHER" id="PTHR35936:SF18">
    <property type="entry name" value="L-CYSTINE-BINDING PROTEIN TCYJ"/>
    <property type="match status" value="1"/>
</dbReference>
<dbReference type="KEGG" id="dho:Dia5BBH33_04630"/>
<reference evidence="4" key="1">
    <citation type="submission" date="2019-05" db="EMBL/GenBank/DDBJ databases">
        <title>Complete genome sequencing of Dialister sp. strain 5BBH33.</title>
        <authorList>
            <person name="Sakamoto M."/>
            <person name="Murakami T."/>
            <person name="Mori H."/>
        </authorList>
    </citation>
    <scope>NUCLEOTIDE SEQUENCE [LARGE SCALE GENOMIC DNA]</scope>
    <source>
        <strain evidence="4">5BBH33</strain>
    </source>
</reference>
<sequence>MKTGKLWKALILAGIVGIAGGLAGCGGEKADKGASAAVSSNGKKIVKIAHTAHYFPYDYVDDKNQSDGMEVAVMKEVAKKLPRYEFQYVPTSDDDLLIGVESGKYDAGTKGIWKTPAREKKYIFPENNIAASVIGVTIRSEDADKIHSLEDFAKAGKKLVPIAPQNAQYQVIKDFNTAHPDSPINLEASENFQVADAYSWVLEGRYDGYLSIELAYKKNVTAPDAPYKDYKNKLTYIRYKALPTYVLVNKNDKELARQINQALGELKKEGKIAELEKQYFGEEISPLLDQK</sequence>
<dbReference type="Proteomes" id="UP000320585">
    <property type="component" value="Chromosome"/>
</dbReference>
<dbReference type="GeneID" id="92715680"/>
<dbReference type="EMBL" id="AP019697">
    <property type="protein sequence ID" value="BBK24528.1"/>
    <property type="molecule type" value="Genomic_DNA"/>
</dbReference>
<dbReference type="Gene3D" id="3.40.190.10">
    <property type="entry name" value="Periplasmic binding protein-like II"/>
    <property type="match status" value="2"/>
</dbReference>
<dbReference type="Pfam" id="PF00497">
    <property type="entry name" value="SBP_bac_3"/>
    <property type="match status" value="1"/>
</dbReference>
<dbReference type="SMART" id="SM00062">
    <property type="entry name" value="PBPb"/>
    <property type="match status" value="1"/>
</dbReference>
<proteinExistence type="predicted"/>
<feature type="domain" description="Solute-binding protein family 3/N-terminal" evidence="2">
    <location>
        <begin position="45"/>
        <end position="283"/>
    </location>
</feature>
<dbReference type="OrthoDB" id="8613538at2"/>
<protein>
    <submittedName>
        <fullName evidence="3">Amino acid ABC transporter substrate-binding protein</fullName>
    </submittedName>
</protein>
<dbReference type="SUPFAM" id="SSF53850">
    <property type="entry name" value="Periplasmic binding protein-like II"/>
    <property type="match status" value="1"/>
</dbReference>
<evidence type="ECO:0000313" key="3">
    <source>
        <dbReference type="EMBL" id="BBK24528.1"/>
    </source>
</evidence>
<accession>A0A8D4UTP7</accession>
<gene>
    <name evidence="3" type="ORF">Dia5BBH33_04630</name>
</gene>
<evidence type="ECO:0000256" key="1">
    <source>
        <dbReference type="ARBA" id="ARBA00022729"/>
    </source>
</evidence>
<keyword evidence="4" id="KW-1185">Reference proteome</keyword>
<dbReference type="RefSeq" id="WP_022383132.1">
    <property type="nucleotide sequence ID" value="NZ_AP019697.1"/>
</dbReference>
<dbReference type="PANTHER" id="PTHR35936">
    <property type="entry name" value="MEMBRANE-BOUND LYTIC MUREIN TRANSGLYCOSYLASE F"/>
    <property type="match status" value="1"/>
</dbReference>
<dbReference type="InterPro" id="IPR001638">
    <property type="entry name" value="Solute-binding_3/MltF_N"/>
</dbReference>
<organism evidence="3 4">
    <name type="scientific">Dialister hominis</name>
    <dbReference type="NCBI Taxonomy" id="2582419"/>
    <lineage>
        <taxon>Bacteria</taxon>
        <taxon>Bacillati</taxon>
        <taxon>Bacillota</taxon>
        <taxon>Negativicutes</taxon>
        <taxon>Veillonellales</taxon>
        <taxon>Veillonellaceae</taxon>
        <taxon>Dialister</taxon>
    </lineage>
</organism>
<evidence type="ECO:0000259" key="2">
    <source>
        <dbReference type="SMART" id="SM00062"/>
    </source>
</evidence>
<dbReference type="PROSITE" id="PS51257">
    <property type="entry name" value="PROKAR_LIPOPROTEIN"/>
    <property type="match status" value="1"/>
</dbReference>
<name>A0A8D4UTP7_9FIRM</name>
<dbReference type="AlphaFoldDB" id="A0A8D4UTP7"/>
<keyword evidence="1" id="KW-0732">Signal</keyword>
<evidence type="ECO:0000313" key="4">
    <source>
        <dbReference type="Proteomes" id="UP000320585"/>
    </source>
</evidence>